<keyword evidence="2" id="KW-1185">Reference proteome</keyword>
<dbReference type="EMBL" id="JAPDOD010000062">
    <property type="protein sequence ID" value="MDA0166282.1"/>
    <property type="molecule type" value="Genomic_DNA"/>
</dbReference>
<comment type="caution">
    <text evidence="1">The sequence shown here is derived from an EMBL/GenBank/DDBJ whole genome shotgun (WGS) entry which is preliminary data.</text>
</comment>
<dbReference type="Proteomes" id="UP001149140">
    <property type="component" value="Unassembled WGS sequence"/>
</dbReference>
<proteinExistence type="predicted"/>
<name>A0A9X3N428_9ACTN</name>
<reference evidence="1" key="1">
    <citation type="submission" date="2022-10" db="EMBL/GenBank/DDBJ databases">
        <title>The WGS of Solirubrobacter ginsenosidimutans DSM 21036.</title>
        <authorList>
            <person name="Jiang Z."/>
        </authorList>
    </citation>
    <scope>NUCLEOTIDE SEQUENCE</scope>
    <source>
        <strain evidence="1">DSM 21036</strain>
    </source>
</reference>
<protein>
    <submittedName>
        <fullName evidence="1">Uncharacterized protein</fullName>
    </submittedName>
</protein>
<organism evidence="1 2">
    <name type="scientific">Solirubrobacter ginsenosidimutans</name>
    <dbReference type="NCBI Taxonomy" id="490573"/>
    <lineage>
        <taxon>Bacteria</taxon>
        <taxon>Bacillati</taxon>
        <taxon>Actinomycetota</taxon>
        <taxon>Thermoleophilia</taxon>
        <taxon>Solirubrobacterales</taxon>
        <taxon>Solirubrobacteraceae</taxon>
        <taxon>Solirubrobacter</taxon>
    </lineage>
</organism>
<sequence>MRAAIGRGQHYRADLRYSEIATASPLDHEFTRVKRPGSRIAVAAGLSGHHSRLSADDDVDSPQPTRQAVARRLLAVRLEWKAGTSSIERFGDELFRRRPNSHPVIRGNMGEAATVGSSTETIVIPRSWPRLHFAVSRRGEGGSVS</sequence>
<accession>A0A9X3N428</accession>
<gene>
    <name evidence="1" type="ORF">OM076_38815</name>
</gene>
<evidence type="ECO:0000313" key="2">
    <source>
        <dbReference type="Proteomes" id="UP001149140"/>
    </source>
</evidence>
<dbReference type="AlphaFoldDB" id="A0A9X3N428"/>
<evidence type="ECO:0000313" key="1">
    <source>
        <dbReference type="EMBL" id="MDA0166282.1"/>
    </source>
</evidence>